<name>A0A853Q2E3_BACFG</name>
<organism evidence="1 2">
    <name type="scientific">Bacteroides fragilis</name>
    <dbReference type="NCBI Taxonomy" id="817"/>
    <lineage>
        <taxon>Bacteria</taxon>
        <taxon>Pseudomonadati</taxon>
        <taxon>Bacteroidota</taxon>
        <taxon>Bacteroidia</taxon>
        <taxon>Bacteroidales</taxon>
        <taxon>Bacteroidaceae</taxon>
        <taxon>Bacteroides</taxon>
    </lineage>
</organism>
<protein>
    <submittedName>
        <fullName evidence="1">Uncharacterized protein</fullName>
    </submittedName>
</protein>
<proteinExistence type="predicted"/>
<sequence length="720" mass="84537">MEKIRTNHMIVEFLWKEFLEDYDFFKIEYDNVDFDNITSIYCKLEGLYPNSAICAFNKMAKNTQSGESSKHRIFLFASSKKEKLTMALLQECLKKVNVKIKQITYRPAYDEGIHTNNMLNLLLSMIPNRNKTLSYAHGKLICSTCSSIYNKGRSAGEELGLHISFDYDNLLTARTLTFAEEDKVKKNNKKDSPVYHLEFDEKRIYFSSKKKKGTKEYYNHPSVFRKDNKNHIPFLGFSDIEHFEESQAYLIRSVLQDFLTTYSKYVFVNPIEYKKPTLLKAQDAEFKKEDELLRDMLSTSWIEIACHTTETGVEKLRSLIEQKSREYIKKLFGNSFEGCHEKKKSRKQICIRIVGDKDQEEKLSDSEHQTLDYRRLKEKMELIEKKIPTQDVMIKSEIEAATIKNIFRQILIKEYCIKEALPQYMIDRFKGCVITYAEKKKKNLYYFVQLTIGKDGSIAYKVGEPRLTHDGMITVLGENFESHEYHIPAFKKGYNENFIYCIEKDSITYNIYDTCEFVFPEMEEIHRALVGLKNIQVPVEVYHDLMDMVQSNESKVLCKQRIREYADNVSHDLFYSDIKKLGKEAPPEEKLTRKLMRFVTSKYNIKKGQDFRTAGRSEETLAACVNVHYWKQDAKLWKYCAGPNTKGNFHSINHKVYVREILSDITPDEAFVNELIYSLGDGWNKINEFSVHPSIFKFLKERLEIYKAQEQLNELTKKVK</sequence>
<evidence type="ECO:0000313" key="2">
    <source>
        <dbReference type="Proteomes" id="UP000093197"/>
    </source>
</evidence>
<comment type="caution">
    <text evidence="1">The sequence shown here is derived from an EMBL/GenBank/DDBJ whole genome shotgun (WGS) entry which is preliminary data.</text>
</comment>
<reference evidence="1 2" key="1">
    <citation type="journal article" date="2016" name="PLoS ONE">
        <title>Genomic Diversity of Enterotoxigenic Strains of Bacteroides fragilis.</title>
        <authorList>
            <person name="Pierce J.V."/>
            <person name="Bernstein H.D."/>
        </authorList>
    </citation>
    <scope>NUCLEOTIDE SEQUENCE [LARGE SCALE GENOMIC DNA]</scope>
    <source>
        <strain evidence="1 2">20793-3</strain>
    </source>
</reference>
<dbReference type="AlphaFoldDB" id="A0A853Q2E3"/>
<dbReference type="RefSeq" id="WP_230592389.1">
    <property type="nucleotide sequence ID" value="NZ_LIDT01000005.1"/>
</dbReference>
<gene>
    <name evidence="1" type="ORF">AC094_01270</name>
</gene>
<dbReference type="Proteomes" id="UP000093197">
    <property type="component" value="Unassembled WGS sequence"/>
</dbReference>
<accession>A0A853Q2E3</accession>
<dbReference type="EMBL" id="LIDT01000005">
    <property type="protein sequence ID" value="OCR36408.1"/>
    <property type="molecule type" value="Genomic_DNA"/>
</dbReference>
<evidence type="ECO:0000313" key="1">
    <source>
        <dbReference type="EMBL" id="OCR36408.1"/>
    </source>
</evidence>